<keyword evidence="7" id="KW-0812">Transmembrane</keyword>
<dbReference type="Gene3D" id="3.90.550.10">
    <property type="entry name" value="Spore Coat Polysaccharide Biosynthesis Protein SpsA, Chain A"/>
    <property type="match status" value="1"/>
</dbReference>
<dbReference type="GO" id="GO:0047223">
    <property type="term" value="F:beta-1,3-galactosyl-O-glycosyl-glycoprotein beta-1,3-N-acetylglucosaminyltransferase activity"/>
    <property type="evidence" value="ECO:0007669"/>
    <property type="project" value="TreeGrafter"/>
</dbReference>
<evidence type="ECO:0000256" key="13">
    <source>
        <dbReference type="ARBA" id="ARBA00023211"/>
    </source>
</evidence>
<dbReference type="InterPro" id="IPR004139">
    <property type="entry name" value="Glyco_trans_13"/>
</dbReference>
<evidence type="ECO:0000256" key="12">
    <source>
        <dbReference type="ARBA" id="ARBA00023136"/>
    </source>
</evidence>
<evidence type="ECO:0000313" key="14">
    <source>
        <dbReference type="EMBL" id="CAE0288080.1"/>
    </source>
</evidence>
<evidence type="ECO:0000256" key="5">
    <source>
        <dbReference type="ARBA" id="ARBA00022676"/>
    </source>
</evidence>
<accession>A0A7S3H8D0</accession>
<proteinExistence type="inferred from homology"/>
<evidence type="ECO:0000256" key="6">
    <source>
        <dbReference type="ARBA" id="ARBA00022679"/>
    </source>
</evidence>
<dbReference type="UniPathway" id="UPA00378"/>
<evidence type="ECO:0000256" key="10">
    <source>
        <dbReference type="ARBA" id="ARBA00022989"/>
    </source>
</evidence>
<reference evidence="14" key="1">
    <citation type="submission" date="2021-01" db="EMBL/GenBank/DDBJ databases">
        <authorList>
            <person name="Corre E."/>
            <person name="Pelletier E."/>
            <person name="Niang G."/>
            <person name="Scheremetjew M."/>
            <person name="Finn R."/>
            <person name="Kale V."/>
            <person name="Holt S."/>
            <person name="Cochrane G."/>
            <person name="Meng A."/>
            <person name="Brown T."/>
            <person name="Cohen L."/>
        </authorList>
    </citation>
    <scope>NUCLEOTIDE SEQUENCE</scope>
    <source>
        <strain evidence="14">CCAP 955/1</strain>
    </source>
</reference>
<keyword evidence="6" id="KW-0808">Transferase</keyword>
<keyword evidence="10" id="KW-1133">Transmembrane helix</keyword>
<keyword evidence="8" id="KW-0479">Metal-binding</keyword>
<dbReference type="EMBL" id="HBIC01033270">
    <property type="protein sequence ID" value="CAE0288080.1"/>
    <property type="molecule type" value="Transcribed_RNA"/>
</dbReference>
<comment type="cofactor">
    <cofactor evidence="1">
        <name>Mn(2+)</name>
        <dbReference type="ChEBI" id="CHEBI:29035"/>
    </cofactor>
</comment>
<dbReference type="AlphaFoldDB" id="A0A7S3H8D0"/>
<protein>
    <submittedName>
        <fullName evidence="14">Uncharacterized protein</fullName>
    </submittedName>
</protein>
<comment type="subcellular location">
    <subcellularLocation>
        <location evidence="2">Golgi apparatus membrane</location>
        <topology evidence="2">Single-pass type II membrane protein</topology>
    </subcellularLocation>
</comment>
<evidence type="ECO:0000256" key="4">
    <source>
        <dbReference type="ARBA" id="ARBA00006492"/>
    </source>
</evidence>
<dbReference type="PANTHER" id="PTHR46396">
    <property type="entry name" value="PROTEIN O-LINKED-MANNOSE BETA-1,2-N-ACETYLGLUCOSAMINYLTRANSFERASE 1"/>
    <property type="match status" value="1"/>
</dbReference>
<dbReference type="InterPro" id="IPR029044">
    <property type="entry name" value="Nucleotide-diphossugar_trans"/>
</dbReference>
<keyword evidence="9" id="KW-0735">Signal-anchor</keyword>
<dbReference type="GO" id="GO:0000139">
    <property type="term" value="C:Golgi membrane"/>
    <property type="evidence" value="ECO:0007669"/>
    <property type="project" value="UniProtKB-SubCell"/>
</dbReference>
<keyword evidence="13" id="KW-0464">Manganese</keyword>
<name>A0A7S3H8D0_9STRA</name>
<dbReference type="GO" id="GO:0046872">
    <property type="term" value="F:metal ion binding"/>
    <property type="evidence" value="ECO:0007669"/>
    <property type="project" value="UniProtKB-KW"/>
</dbReference>
<evidence type="ECO:0000256" key="9">
    <source>
        <dbReference type="ARBA" id="ARBA00022968"/>
    </source>
</evidence>
<dbReference type="PANTHER" id="PTHR46396:SF1">
    <property type="entry name" value="PROTEIN O-LINKED-MANNOSE BETA-1,2-N-ACETYLGLUCOSAMINYLTRANSFERASE 1"/>
    <property type="match status" value="1"/>
</dbReference>
<dbReference type="Pfam" id="PF03071">
    <property type="entry name" value="GNT-I"/>
    <property type="match status" value="1"/>
</dbReference>
<evidence type="ECO:0000256" key="8">
    <source>
        <dbReference type="ARBA" id="ARBA00022723"/>
    </source>
</evidence>
<evidence type="ECO:0000256" key="2">
    <source>
        <dbReference type="ARBA" id="ARBA00004323"/>
    </source>
</evidence>
<evidence type="ECO:0000256" key="11">
    <source>
        <dbReference type="ARBA" id="ARBA00023034"/>
    </source>
</evidence>
<keyword evidence="11" id="KW-0333">Golgi apparatus</keyword>
<evidence type="ECO:0000256" key="1">
    <source>
        <dbReference type="ARBA" id="ARBA00001936"/>
    </source>
</evidence>
<dbReference type="GO" id="GO:0016266">
    <property type="term" value="P:protein O-linked glycosylation via N-acetyl-galactosamine"/>
    <property type="evidence" value="ECO:0007669"/>
    <property type="project" value="TreeGrafter"/>
</dbReference>
<keyword evidence="5" id="KW-0328">Glycosyltransferase</keyword>
<evidence type="ECO:0000256" key="7">
    <source>
        <dbReference type="ARBA" id="ARBA00022692"/>
    </source>
</evidence>
<gene>
    <name evidence="14" type="ORF">SELO1098_LOCUS16923</name>
</gene>
<comment type="pathway">
    <text evidence="3">Protein modification; protein glycosylation.</text>
</comment>
<keyword evidence="12" id="KW-0472">Membrane</keyword>
<organism evidence="14">
    <name type="scientific">Spumella elongata</name>
    <dbReference type="NCBI Taxonomy" id="89044"/>
    <lineage>
        <taxon>Eukaryota</taxon>
        <taxon>Sar</taxon>
        <taxon>Stramenopiles</taxon>
        <taxon>Ochrophyta</taxon>
        <taxon>Chrysophyceae</taxon>
        <taxon>Chromulinales</taxon>
        <taxon>Chromulinaceae</taxon>
        <taxon>Spumella</taxon>
    </lineage>
</organism>
<evidence type="ECO:0000256" key="3">
    <source>
        <dbReference type="ARBA" id="ARBA00004922"/>
    </source>
</evidence>
<comment type="similarity">
    <text evidence="4">Belongs to the glycosyltransferase 13 family.</text>
</comment>
<sequence length="379" mass="43172">MSVAPILHIDPSAFVISAWSDNGFADKVHDPFALRRTDYFPGLGWVLTRKLYKEELEPRWPTSHWDHWLRSEETSKHRDIIYPQVPRTYHNGIKGTFMNLETHNKYFRDIGYNTDASITWPITASGVQNNNIDSGSNGVSKSVYMQGHSKVNQYRVEQLVKVCKHVTSVMDLLKYKDEVICLWVDVNTNCEGHPVAFEPIASFFGLWHEHRRGNHRGLHEFYFNSNYLLLLNVFDNRFARTREGDVRTYHYLLPPTVNPLKSAKQFDKSLLRDLKRKALPGNVNMVKATELGQNCNEVCQAVNKQCSLPQLLLINSCSALQEHFSCTLCRNSMGTEQPAFVNPRAEAQFGPGECLVNTGEASSTCEASHPSTYRLCACV</sequence>
<dbReference type="InterPro" id="IPR052463">
    <property type="entry name" value="O-linked_mannose_GnT"/>
</dbReference>